<dbReference type="InterPro" id="IPR041309">
    <property type="entry name" value="TBK1_CC1"/>
</dbReference>
<dbReference type="GO" id="GO:0005737">
    <property type="term" value="C:cytoplasm"/>
    <property type="evidence" value="ECO:0007669"/>
    <property type="project" value="UniProtKB-SubCell"/>
</dbReference>
<keyword evidence="6 10" id="KW-0418">Kinase</keyword>
<dbReference type="GO" id="GO:0004674">
    <property type="term" value="F:protein serine/threonine kinase activity"/>
    <property type="evidence" value="ECO:0007669"/>
    <property type="project" value="UniProtKB-KW"/>
</dbReference>
<keyword evidence="11" id="KW-1185">Reference proteome</keyword>
<feature type="binding site" evidence="8">
    <location>
        <position position="40"/>
    </location>
    <ligand>
        <name>ATP</name>
        <dbReference type="ChEBI" id="CHEBI:30616"/>
    </ligand>
</feature>
<evidence type="ECO:0000259" key="9">
    <source>
        <dbReference type="PROSITE" id="PS50011"/>
    </source>
</evidence>
<evidence type="ECO:0000313" key="11">
    <source>
        <dbReference type="Proteomes" id="UP001249851"/>
    </source>
</evidence>
<dbReference type="SUPFAM" id="SSF56112">
    <property type="entry name" value="Protein kinase-like (PK-like)"/>
    <property type="match status" value="1"/>
</dbReference>
<keyword evidence="3" id="KW-0723">Serine/threonine-protein kinase</keyword>
<evidence type="ECO:0000256" key="1">
    <source>
        <dbReference type="ARBA" id="ARBA00004496"/>
    </source>
</evidence>
<comment type="subcellular location">
    <subcellularLocation>
        <location evidence="1">Cytoplasm</location>
    </subcellularLocation>
</comment>
<dbReference type="Gene3D" id="1.20.1270.420">
    <property type="match status" value="1"/>
</dbReference>
<evidence type="ECO:0000256" key="4">
    <source>
        <dbReference type="ARBA" id="ARBA00022679"/>
    </source>
</evidence>
<evidence type="ECO:0000256" key="6">
    <source>
        <dbReference type="ARBA" id="ARBA00022777"/>
    </source>
</evidence>
<evidence type="ECO:0000256" key="5">
    <source>
        <dbReference type="ARBA" id="ARBA00022741"/>
    </source>
</evidence>
<feature type="domain" description="Protein kinase" evidence="9">
    <location>
        <begin position="11"/>
        <end position="306"/>
    </location>
</feature>
<sequence>METRGSVNYQWNIRDQLGQGATGAVFKGRHKKTGETYAIKVSNHFGMMRPVEIRRREYDVLLKLNHENIVKIFATEVEIRGQNEIIVMELCSGGSLFTMLENPSNAYGLQEDEFKQVVKDVAKELEGSEEFMSIYGTEEYLHPDLYERGVLRKHGNKAFSATLPFRPYGGRQNKVTMYEITSKKKPGIISGVQKSEGEEIEWSDKLPENTRLSQGLKVLFTPVLAGALESEPCSTSMSFEQFFTSVQDILTRKVIDIYSVHSACFHKIHMKPNETQQMLMFKYEEFRPDPMAPASSYPNTTEDSFMVMIGGDSILPDRLNFFKIPKMPNVPEEGTDLESDASVAKIMTTRAHYCKYAVELYTRATKAMLLTVESVIKNLKKVMMLYISSCKQVESQSIALNQTCDVCCSSHDHLVRVFDTLVSQFTEPQEKIESLQEKIQTIKKWTDAKRQSEKELHKINEGLQQFRDLISSVVEKDRFLPFLEEFRSDTEKEKFFNLVSTYTRNTADICTLFRKDKNQRRLTVADKQRHAFDRKKIVVQCEKITRVTDDALGQRSQLHAKLIHWLSEVDTCTEEAENLQNSFVVHTEAMEAHRISLQTLQEQCQVKSKEILQEIQQLQSLTTSNVASHPGSSSPVLNGHEEQEEQILTDTMQALGYEYATVELHSCF</sequence>
<keyword evidence="5 8" id="KW-0547">Nucleotide-binding</keyword>
<evidence type="ECO:0000313" key="10">
    <source>
        <dbReference type="EMBL" id="KAK2571078.1"/>
    </source>
</evidence>
<keyword evidence="2" id="KW-0963">Cytoplasm</keyword>
<dbReference type="InterPro" id="IPR051180">
    <property type="entry name" value="IKK"/>
</dbReference>
<evidence type="ECO:0000256" key="2">
    <source>
        <dbReference type="ARBA" id="ARBA00022490"/>
    </source>
</evidence>
<dbReference type="PANTHER" id="PTHR22969:SF15">
    <property type="entry name" value="FI05319P"/>
    <property type="match status" value="1"/>
</dbReference>
<name>A0AAD9R0V2_ACRCE</name>
<dbReference type="AlphaFoldDB" id="A0AAD9R0V2"/>
<dbReference type="InterPro" id="IPR000719">
    <property type="entry name" value="Prot_kinase_dom"/>
</dbReference>
<comment type="caution">
    <text evidence="10">The sequence shown here is derived from an EMBL/GenBank/DDBJ whole genome shotgun (WGS) entry which is preliminary data.</text>
</comment>
<organism evidence="10 11">
    <name type="scientific">Acropora cervicornis</name>
    <name type="common">Staghorn coral</name>
    <dbReference type="NCBI Taxonomy" id="6130"/>
    <lineage>
        <taxon>Eukaryota</taxon>
        <taxon>Metazoa</taxon>
        <taxon>Cnidaria</taxon>
        <taxon>Anthozoa</taxon>
        <taxon>Hexacorallia</taxon>
        <taxon>Scleractinia</taxon>
        <taxon>Astrocoeniina</taxon>
        <taxon>Acroporidae</taxon>
        <taxon>Acropora</taxon>
    </lineage>
</organism>
<dbReference type="Pfam" id="PF18394">
    <property type="entry name" value="TBK1_CCD1"/>
    <property type="match status" value="1"/>
</dbReference>
<gene>
    <name evidence="10" type="ORF">P5673_003634</name>
</gene>
<dbReference type="Gene3D" id="3.30.200.20">
    <property type="entry name" value="Phosphorylase Kinase, domain 1"/>
    <property type="match status" value="1"/>
</dbReference>
<reference evidence="10" key="2">
    <citation type="journal article" date="2023" name="Science">
        <title>Genomic signatures of disease resistance in endangered staghorn corals.</title>
        <authorList>
            <person name="Vollmer S.V."/>
            <person name="Selwyn J.D."/>
            <person name="Despard B.A."/>
            <person name="Roesel C.L."/>
        </authorList>
    </citation>
    <scope>NUCLEOTIDE SEQUENCE</scope>
    <source>
        <strain evidence="10">K2</strain>
    </source>
</reference>
<dbReference type="FunFam" id="3.30.200.20:FF:000106">
    <property type="entry name" value="serine/threonine-protein kinase TBK1 isoform X1"/>
    <property type="match status" value="1"/>
</dbReference>
<dbReference type="Pfam" id="PF00069">
    <property type="entry name" value="Pkinase"/>
    <property type="match status" value="1"/>
</dbReference>
<dbReference type="PANTHER" id="PTHR22969">
    <property type="entry name" value="IKB KINASE"/>
    <property type="match status" value="1"/>
</dbReference>
<dbReference type="PROSITE" id="PS00107">
    <property type="entry name" value="PROTEIN_KINASE_ATP"/>
    <property type="match status" value="1"/>
</dbReference>
<reference evidence="10" key="1">
    <citation type="journal article" date="2023" name="G3 (Bethesda)">
        <title>Whole genome assembly and annotation of the endangered Caribbean coral Acropora cervicornis.</title>
        <authorList>
            <person name="Selwyn J.D."/>
            <person name="Vollmer S.V."/>
        </authorList>
    </citation>
    <scope>NUCLEOTIDE SEQUENCE</scope>
    <source>
        <strain evidence="10">K2</strain>
    </source>
</reference>
<dbReference type="Proteomes" id="UP001249851">
    <property type="component" value="Unassembled WGS sequence"/>
</dbReference>
<dbReference type="PROSITE" id="PS50011">
    <property type="entry name" value="PROTEIN_KINASE_DOM"/>
    <property type="match status" value="1"/>
</dbReference>
<evidence type="ECO:0000256" key="7">
    <source>
        <dbReference type="ARBA" id="ARBA00022840"/>
    </source>
</evidence>
<protein>
    <submittedName>
        <fullName evidence="10">Serine/threonine-protein kinase TBK1</fullName>
    </submittedName>
</protein>
<accession>A0AAD9R0V2</accession>
<dbReference type="GO" id="GO:0005524">
    <property type="term" value="F:ATP binding"/>
    <property type="evidence" value="ECO:0007669"/>
    <property type="project" value="UniProtKB-UniRule"/>
</dbReference>
<evidence type="ECO:0000256" key="8">
    <source>
        <dbReference type="PROSITE-ProRule" id="PRU10141"/>
    </source>
</evidence>
<dbReference type="Gene3D" id="3.10.20.90">
    <property type="entry name" value="Phosphatidylinositol 3-kinase Catalytic Subunit, Chain A, domain 1"/>
    <property type="match status" value="1"/>
</dbReference>
<dbReference type="InterPro" id="IPR017441">
    <property type="entry name" value="Protein_kinase_ATP_BS"/>
</dbReference>
<proteinExistence type="predicted"/>
<dbReference type="EMBL" id="JARQWQ010000006">
    <property type="protein sequence ID" value="KAK2571078.1"/>
    <property type="molecule type" value="Genomic_DNA"/>
</dbReference>
<dbReference type="InterPro" id="IPR011009">
    <property type="entry name" value="Kinase-like_dom_sf"/>
</dbReference>
<evidence type="ECO:0000256" key="3">
    <source>
        <dbReference type="ARBA" id="ARBA00022527"/>
    </source>
</evidence>
<keyword evidence="4" id="KW-0808">Transferase</keyword>
<keyword evidence="7 8" id="KW-0067">ATP-binding</keyword>